<dbReference type="GO" id="GO:0016740">
    <property type="term" value="F:transferase activity"/>
    <property type="evidence" value="ECO:0007669"/>
    <property type="project" value="UniProtKB-KW"/>
</dbReference>
<dbReference type="Pfam" id="PF04230">
    <property type="entry name" value="PS_pyruv_trans"/>
    <property type="match status" value="1"/>
</dbReference>
<dbReference type="OrthoDB" id="351302at2157"/>
<protein>
    <submittedName>
        <fullName evidence="2">Polysaccharide pyruvyl transferase</fullName>
    </submittedName>
</protein>
<proteinExistence type="predicted"/>
<dbReference type="STRING" id="368407.Memar_2392"/>
<evidence type="ECO:0000313" key="2">
    <source>
        <dbReference type="EMBL" id="ABN58315.1"/>
    </source>
</evidence>
<dbReference type="PANTHER" id="PTHR36836:SF1">
    <property type="entry name" value="COLANIC ACID BIOSYNTHESIS PROTEIN WCAK"/>
    <property type="match status" value="1"/>
</dbReference>
<gene>
    <name evidence="2" type="ordered locus">Memar_2392</name>
</gene>
<dbReference type="GeneID" id="4848070"/>
<accession>A3CY65</accession>
<feature type="domain" description="Polysaccharide pyruvyl transferase" evidence="1">
    <location>
        <begin position="14"/>
        <end position="323"/>
    </location>
</feature>
<organism evidence="2 3">
    <name type="scientific">Methanoculleus marisnigri (strain ATCC 35101 / DSM 1498 / JR1)</name>
    <dbReference type="NCBI Taxonomy" id="368407"/>
    <lineage>
        <taxon>Archaea</taxon>
        <taxon>Methanobacteriati</taxon>
        <taxon>Methanobacteriota</taxon>
        <taxon>Stenosarchaea group</taxon>
        <taxon>Methanomicrobia</taxon>
        <taxon>Methanomicrobiales</taxon>
        <taxon>Methanomicrobiaceae</taxon>
        <taxon>Methanoculleus</taxon>
    </lineage>
</organism>
<dbReference type="HOGENOM" id="CLU_039510_0_1_2"/>
<evidence type="ECO:0000259" key="1">
    <source>
        <dbReference type="Pfam" id="PF04230"/>
    </source>
</evidence>
<keyword evidence="2" id="KW-0808">Transferase</keyword>
<dbReference type="KEGG" id="mem:Memar_2392"/>
<keyword evidence="3" id="KW-1185">Reference proteome</keyword>
<evidence type="ECO:0000313" key="3">
    <source>
        <dbReference type="Proteomes" id="UP000002146"/>
    </source>
</evidence>
<dbReference type="eggNOG" id="arCOG04826">
    <property type="taxonomic scope" value="Archaea"/>
</dbReference>
<reference evidence="2 3" key="1">
    <citation type="journal article" date="2009" name="Stand. Genomic Sci.">
        <title>Complete genome sequence of Methanoculleus marisnigri Romesser et al. 1981 type strain JR1.</title>
        <authorList>
            <person name="Anderson I.J."/>
            <person name="Sieprawska-Lupa M."/>
            <person name="Lapidus A."/>
            <person name="Nolan M."/>
            <person name="Copeland A."/>
            <person name="Glavina Del Rio T."/>
            <person name="Tice H."/>
            <person name="Dalin E."/>
            <person name="Barry K."/>
            <person name="Saunders E."/>
            <person name="Han C."/>
            <person name="Brettin T."/>
            <person name="Detter J.C."/>
            <person name="Bruce D."/>
            <person name="Mikhailova N."/>
            <person name="Pitluck S."/>
            <person name="Hauser L."/>
            <person name="Land M."/>
            <person name="Lucas S."/>
            <person name="Richardson P."/>
            <person name="Whitman W.B."/>
            <person name="Kyrpides N.C."/>
        </authorList>
    </citation>
    <scope>NUCLEOTIDE SEQUENCE [LARGE SCALE GENOMIC DNA]</scope>
    <source>
        <strain evidence="3">ATCC 35101 / DSM 1498 / JR1</strain>
    </source>
</reference>
<dbReference type="Proteomes" id="UP000002146">
    <property type="component" value="Chromosome"/>
</dbReference>
<dbReference type="EMBL" id="CP000562">
    <property type="protein sequence ID" value="ABN58315.1"/>
    <property type="molecule type" value="Genomic_DNA"/>
</dbReference>
<name>A3CY65_METMJ</name>
<dbReference type="RefSeq" id="WP_011845224.1">
    <property type="nucleotide sequence ID" value="NC_009051.1"/>
</dbReference>
<dbReference type="AlphaFoldDB" id="A3CY65"/>
<sequence>MTNVLIAGYYGLGNIGDEAILAGMVTSLRKYIDDPHVSVITNNLEETRTLHNVRPVRQSFKKGVLRFIGRTILEGELAAIQREIRNCDIFILGGGSLLQDLRVYYLPALLSLVRLAQRYGKKTVIYGIGAGPIDTHLGRKLCSSILNEADLVTVRDSMSKEVLERCGVRDVIRTADPAFGIEVPDPTVIGTYLTSLNITNGDRYIASTAYNWLHDSDLSRNAVEAAQDLRDRRESLAGIFESIVREHDQRMLLVPTVKVDREGYAAIRDLMPSSEKADVLEYNPHFTAVFAALSRADVLVGMRLHSLILATMMGVPVVPISYCGKVKSYLELVGLEGFYLDVEDLGTETFAGQFCKNFETVWENRALYAAKQRQAAEVLRERTLLNARLVAELIG</sequence>
<dbReference type="InterPro" id="IPR007345">
    <property type="entry name" value="Polysacch_pyruvyl_Trfase"/>
</dbReference>
<dbReference type="PANTHER" id="PTHR36836">
    <property type="entry name" value="COLANIC ACID BIOSYNTHESIS PROTEIN WCAK"/>
    <property type="match status" value="1"/>
</dbReference>